<reference evidence="2" key="1">
    <citation type="journal article" date="2023" name="Nat. Plants">
        <title>Single-cell RNA sequencing provides a high-resolution roadmap for understanding the multicellular compartmentation of specialized metabolism.</title>
        <authorList>
            <person name="Sun S."/>
            <person name="Shen X."/>
            <person name="Li Y."/>
            <person name="Li Y."/>
            <person name="Wang S."/>
            <person name="Li R."/>
            <person name="Zhang H."/>
            <person name="Shen G."/>
            <person name="Guo B."/>
            <person name="Wei J."/>
            <person name="Xu J."/>
            <person name="St-Pierre B."/>
            <person name="Chen S."/>
            <person name="Sun C."/>
        </authorList>
    </citation>
    <scope>NUCLEOTIDE SEQUENCE [LARGE SCALE GENOMIC DNA]</scope>
</reference>
<proteinExistence type="predicted"/>
<evidence type="ECO:0000313" key="1">
    <source>
        <dbReference type="EMBL" id="KAI5666241.1"/>
    </source>
</evidence>
<dbReference type="EMBL" id="CM044704">
    <property type="protein sequence ID" value="KAI5666241.1"/>
    <property type="molecule type" value="Genomic_DNA"/>
</dbReference>
<gene>
    <name evidence="1" type="ORF">M9H77_16094</name>
</gene>
<keyword evidence="2" id="KW-1185">Reference proteome</keyword>
<dbReference type="Proteomes" id="UP001060085">
    <property type="component" value="Linkage Group LG04"/>
</dbReference>
<accession>A0ACC0B183</accession>
<comment type="caution">
    <text evidence="1">The sequence shown here is derived from an EMBL/GenBank/DDBJ whole genome shotgun (WGS) entry which is preliminary data.</text>
</comment>
<sequence length="229" mass="26009">MKFPEYCQGLVVYSDSEHAYEKTLNISCTCKMFTEVGILCSHCLCVFNIHCVQVISDKNILKRWIKDIDLSWDSSVVGAAKKRREMLRKFLDLFSSSELNVNARECIEKGFRIIKDKIIAKVGPYYVDNSKNESRYSNIKDPIGRRAKGERNMRKKSIVEMKCNQAKGKRKSALTHASIIKTIFQLTMNNEALERGVNAPSSEFELSLGISNSSDGEPSSTLQTFINFI</sequence>
<evidence type="ECO:0000313" key="2">
    <source>
        <dbReference type="Proteomes" id="UP001060085"/>
    </source>
</evidence>
<name>A0ACC0B183_CATRO</name>
<protein>
    <submittedName>
        <fullName evidence="1">Uncharacterized protein</fullName>
    </submittedName>
</protein>
<organism evidence="1 2">
    <name type="scientific">Catharanthus roseus</name>
    <name type="common">Madagascar periwinkle</name>
    <name type="synonym">Vinca rosea</name>
    <dbReference type="NCBI Taxonomy" id="4058"/>
    <lineage>
        <taxon>Eukaryota</taxon>
        <taxon>Viridiplantae</taxon>
        <taxon>Streptophyta</taxon>
        <taxon>Embryophyta</taxon>
        <taxon>Tracheophyta</taxon>
        <taxon>Spermatophyta</taxon>
        <taxon>Magnoliopsida</taxon>
        <taxon>eudicotyledons</taxon>
        <taxon>Gunneridae</taxon>
        <taxon>Pentapetalae</taxon>
        <taxon>asterids</taxon>
        <taxon>lamiids</taxon>
        <taxon>Gentianales</taxon>
        <taxon>Apocynaceae</taxon>
        <taxon>Rauvolfioideae</taxon>
        <taxon>Vinceae</taxon>
        <taxon>Catharanthinae</taxon>
        <taxon>Catharanthus</taxon>
    </lineage>
</organism>